<feature type="compositionally biased region" description="Polar residues" evidence="2">
    <location>
        <begin position="309"/>
        <end position="319"/>
    </location>
</feature>
<proteinExistence type="predicted"/>
<reference evidence="3 4" key="1">
    <citation type="submission" date="2016-05" db="EMBL/GenBank/DDBJ databases">
        <authorList>
            <person name="Wang S."/>
            <person name="Zhu B."/>
        </authorList>
    </citation>
    <scope>NUCLEOTIDE SEQUENCE [LARGE SCALE GENOMIC DNA]</scope>
    <source>
        <strain evidence="3 4">CRS05-R5</strain>
    </source>
</reference>
<dbReference type="EMBL" id="CP015852">
    <property type="protein sequence ID" value="ANH99218.1"/>
    <property type="molecule type" value="Genomic_DNA"/>
</dbReference>
<sequence>MTKSSLPSRQDSQSAAPENFQIVSWLPCDNQPPDGASKYMAVISDGDFDPRLDDLLKHARSLGALAAVKLIAAEDMQLHVFLENSVSSSCFPAVEALWQQVANKDGVQVWSLAFSNVSEVFSGHSDYAHWAYAKQIIEGLTHAELAMVQAPRAWDVLTPPASIGNTFPCLPRRARDAFSHSAVSDAHALDGRVRTASNHSTGEVSSVVPEANSTGSMRERCIRELLNAGVRPLELRQMKVSHGPEITVPTFKADPRKGRDSHRTLSLSRNAADMLARYISDGRLSEGHYLFPSERSPSEKMSNRELREMSSSSRVTSTRNADEQVDKIKEFQRSLLTAVGTAEWLTGHSYQDLLQHYVKDAKTSR</sequence>
<protein>
    <submittedName>
        <fullName evidence="3">Uncharacterized protein</fullName>
    </submittedName>
</protein>
<dbReference type="GO" id="GO:0006310">
    <property type="term" value="P:DNA recombination"/>
    <property type="evidence" value="ECO:0007669"/>
    <property type="project" value="UniProtKB-KW"/>
</dbReference>
<dbReference type="InterPro" id="IPR013762">
    <property type="entry name" value="Integrase-like_cat_sf"/>
</dbReference>
<feature type="region of interest" description="Disordered" evidence="2">
    <location>
        <begin position="292"/>
        <end position="321"/>
    </location>
</feature>
<evidence type="ECO:0000256" key="1">
    <source>
        <dbReference type="ARBA" id="ARBA00023172"/>
    </source>
</evidence>
<evidence type="ECO:0000256" key="2">
    <source>
        <dbReference type="SAM" id="MobiDB-lite"/>
    </source>
</evidence>
<name>A0AAC9BWM9_9PSED</name>
<dbReference type="GeneID" id="93490282"/>
<dbReference type="RefSeq" id="WP_064588525.1">
    <property type="nucleotide sequence ID" value="NZ_CP015852.1"/>
</dbReference>
<dbReference type="Proteomes" id="UP000078142">
    <property type="component" value="Chromosome"/>
</dbReference>
<dbReference type="Gene3D" id="1.10.443.10">
    <property type="entry name" value="Intergrase catalytic core"/>
    <property type="match status" value="1"/>
</dbReference>
<evidence type="ECO:0000313" key="3">
    <source>
        <dbReference type="EMBL" id="ANH99218.1"/>
    </source>
</evidence>
<dbReference type="AlphaFoldDB" id="A0AAC9BWM9"/>
<dbReference type="GO" id="GO:0015074">
    <property type="term" value="P:DNA integration"/>
    <property type="evidence" value="ECO:0007669"/>
    <property type="project" value="InterPro"/>
</dbReference>
<dbReference type="InterPro" id="IPR011010">
    <property type="entry name" value="DNA_brk_join_enz"/>
</dbReference>
<gene>
    <name evidence="3" type="ORF">A8L59_17980</name>
</gene>
<dbReference type="SUPFAM" id="SSF56349">
    <property type="entry name" value="DNA breaking-rejoining enzymes"/>
    <property type="match status" value="1"/>
</dbReference>
<evidence type="ECO:0000313" key="4">
    <source>
        <dbReference type="Proteomes" id="UP000078142"/>
    </source>
</evidence>
<accession>A0AAC9BWM9</accession>
<organism evidence="3 4">
    <name type="scientific">Pseudomonas koreensis</name>
    <dbReference type="NCBI Taxonomy" id="198620"/>
    <lineage>
        <taxon>Bacteria</taxon>
        <taxon>Pseudomonadati</taxon>
        <taxon>Pseudomonadota</taxon>
        <taxon>Gammaproteobacteria</taxon>
        <taxon>Pseudomonadales</taxon>
        <taxon>Pseudomonadaceae</taxon>
        <taxon>Pseudomonas</taxon>
    </lineage>
</organism>
<dbReference type="GO" id="GO:0003677">
    <property type="term" value="F:DNA binding"/>
    <property type="evidence" value="ECO:0007669"/>
    <property type="project" value="InterPro"/>
</dbReference>
<keyword evidence="1" id="KW-0233">DNA recombination</keyword>
<feature type="compositionally biased region" description="Basic and acidic residues" evidence="2">
    <location>
        <begin position="296"/>
        <end position="308"/>
    </location>
</feature>